<accession>A0A7G9YTZ8</accession>
<name>A0A7G9YTZ8_9EURY</name>
<dbReference type="EMBL" id="MT631470">
    <property type="protein sequence ID" value="QNO51482.1"/>
    <property type="molecule type" value="Genomic_DNA"/>
</dbReference>
<sequence length="58" mass="6785">MPTYYNFGDAIEGERITCQFRRISKPKLVSGTHRHRAREVTLDDACCVIMKPRRFKQG</sequence>
<protein>
    <submittedName>
        <fullName evidence="1">Uncharacterized protein</fullName>
    </submittedName>
</protein>
<gene>
    <name evidence="1" type="ORF">OGFGKJAA_00048</name>
</gene>
<evidence type="ECO:0000313" key="1">
    <source>
        <dbReference type="EMBL" id="QNO51482.1"/>
    </source>
</evidence>
<organism evidence="1">
    <name type="scientific">Candidatus Methanophagaceae archaeon ANME-1 ERB6</name>
    <dbReference type="NCBI Taxonomy" id="2759912"/>
    <lineage>
        <taxon>Archaea</taxon>
        <taxon>Methanobacteriati</taxon>
        <taxon>Methanobacteriota</taxon>
        <taxon>Stenosarchaea group</taxon>
        <taxon>Methanomicrobia</taxon>
        <taxon>Candidatus Methanophagales</taxon>
        <taxon>Candidatus Methanophagaceae</taxon>
    </lineage>
</organism>
<dbReference type="AlphaFoldDB" id="A0A7G9YTZ8"/>
<reference evidence="1" key="1">
    <citation type="submission" date="2020-06" db="EMBL/GenBank/DDBJ databases">
        <title>Unique genomic features of the anaerobic methanotrophic archaea.</title>
        <authorList>
            <person name="Chadwick G.L."/>
            <person name="Skennerton C.T."/>
            <person name="Laso-Perez R."/>
            <person name="Leu A.O."/>
            <person name="Speth D.R."/>
            <person name="Yu H."/>
            <person name="Morgan-Lang C."/>
            <person name="Hatzenpichler R."/>
            <person name="Goudeau D."/>
            <person name="Malmstrom R."/>
            <person name="Brazelton W.J."/>
            <person name="Woyke T."/>
            <person name="Hallam S.J."/>
            <person name="Tyson G.W."/>
            <person name="Wegener G."/>
            <person name="Boetius A."/>
            <person name="Orphan V."/>
        </authorList>
    </citation>
    <scope>NUCLEOTIDE SEQUENCE</scope>
</reference>
<proteinExistence type="predicted"/>